<dbReference type="InterPro" id="IPR036188">
    <property type="entry name" value="FAD/NAD-bd_sf"/>
</dbReference>
<protein>
    <submittedName>
        <fullName evidence="1">Uncharacterized protein</fullName>
    </submittedName>
</protein>
<dbReference type="Proteomes" id="UP000466445">
    <property type="component" value="Chromosome"/>
</dbReference>
<dbReference type="EMBL" id="AP022595">
    <property type="protein sequence ID" value="BBY57280.1"/>
    <property type="molecule type" value="Genomic_DNA"/>
</dbReference>
<reference evidence="1 2" key="1">
    <citation type="journal article" date="2019" name="Emerg. Microbes Infect.">
        <title>Comprehensive subspecies identification of 175 nontuberculous mycobacteria species based on 7547 genomic profiles.</title>
        <authorList>
            <person name="Matsumoto Y."/>
            <person name="Kinjo T."/>
            <person name="Motooka D."/>
            <person name="Nabeya D."/>
            <person name="Jung N."/>
            <person name="Uechi K."/>
            <person name="Horii T."/>
            <person name="Iida T."/>
            <person name="Fujita J."/>
            <person name="Nakamura S."/>
        </authorList>
    </citation>
    <scope>NUCLEOTIDE SEQUENCE [LARGE SCALE GENOMIC DNA]</scope>
    <source>
        <strain evidence="1 2">JCM 30395</strain>
    </source>
</reference>
<evidence type="ECO:0000313" key="2">
    <source>
        <dbReference type="Proteomes" id="UP000466445"/>
    </source>
</evidence>
<dbReference type="SUPFAM" id="SSF51905">
    <property type="entry name" value="FAD/NAD(P)-binding domain"/>
    <property type="match status" value="1"/>
</dbReference>
<keyword evidence="2" id="KW-1185">Reference proteome</keyword>
<accession>A0A7I7SLA4</accession>
<gene>
    <name evidence="1" type="ORF">MSAR_04160</name>
</gene>
<name>A0A7I7SLA4_9MYCO</name>
<organism evidence="1 2">
    <name type="scientific">Mycolicibacterium sarraceniae</name>
    <dbReference type="NCBI Taxonomy" id="1534348"/>
    <lineage>
        <taxon>Bacteria</taxon>
        <taxon>Bacillati</taxon>
        <taxon>Actinomycetota</taxon>
        <taxon>Actinomycetes</taxon>
        <taxon>Mycobacteriales</taxon>
        <taxon>Mycobacteriaceae</taxon>
        <taxon>Mycolicibacterium</taxon>
    </lineage>
</organism>
<proteinExistence type="predicted"/>
<dbReference type="KEGG" id="msar:MSAR_04160"/>
<evidence type="ECO:0000313" key="1">
    <source>
        <dbReference type="EMBL" id="BBY57280.1"/>
    </source>
</evidence>
<dbReference type="AlphaFoldDB" id="A0A7I7SLA4"/>
<sequence length="102" mass="10839">MLFHEDRPWELTTFTVGHTTTPQTFDDMCAVADAVLPASVATAIRHGEPLGGIVPLGDAVARLNPTYGQGMTVAVLPAGHLRRLLKSGAIAPARDPDPARDR</sequence>